<sequence>MTDQFAHLTPGLDSPSMGGNAITPSDSTDLPAPVRAVTIGTAAGVIKYVHARTGATCTTGPLPVGQHSIWARRILATGTTATGLTGWQ</sequence>
<dbReference type="EMBL" id="JBHUIX010000004">
    <property type="protein sequence ID" value="MFD2173329.1"/>
    <property type="molecule type" value="Genomic_DNA"/>
</dbReference>
<proteinExistence type="predicted"/>
<gene>
    <name evidence="2" type="ORF">ACFSM0_04395</name>
</gene>
<keyword evidence="3" id="KW-1185">Reference proteome</keyword>
<evidence type="ECO:0000256" key="1">
    <source>
        <dbReference type="SAM" id="MobiDB-lite"/>
    </source>
</evidence>
<name>A0ABW5A5X6_9RHOB</name>
<dbReference type="RefSeq" id="WP_377387710.1">
    <property type="nucleotide sequence ID" value="NZ_JBHUIX010000004.1"/>
</dbReference>
<evidence type="ECO:0000313" key="2">
    <source>
        <dbReference type="EMBL" id="MFD2173329.1"/>
    </source>
</evidence>
<organism evidence="2 3">
    <name type="scientific">Rhodobacter lacus</name>
    <dbReference type="NCBI Taxonomy" id="1641972"/>
    <lineage>
        <taxon>Bacteria</taxon>
        <taxon>Pseudomonadati</taxon>
        <taxon>Pseudomonadota</taxon>
        <taxon>Alphaproteobacteria</taxon>
        <taxon>Rhodobacterales</taxon>
        <taxon>Rhodobacter group</taxon>
        <taxon>Rhodobacter</taxon>
    </lineage>
</organism>
<dbReference type="Proteomes" id="UP001597413">
    <property type="component" value="Unassembled WGS sequence"/>
</dbReference>
<accession>A0ABW5A5X6</accession>
<comment type="caution">
    <text evidence="2">The sequence shown here is derived from an EMBL/GenBank/DDBJ whole genome shotgun (WGS) entry which is preliminary data.</text>
</comment>
<protein>
    <submittedName>
        <fullName evidence="2">Uncharacterized protein</fullName>
    </submittedName>
</protein>
<feature type="region of interest" description="Disordered" evidence="1">
    <location>
        <begin position="1"/>
        <end position="32"/>
    </location>
</feature>
<evidence type="ECO:0000313" key="3">
    <source>
        <dbReference type="Proteomes" id="UP001597413"/>
    </source>
</evidence>
<reference evidence="3" key="1">
    <citation type="journal article" date="2019" name="Int. J. Syst. Evol. Microbiol.">
        <title>The Global Catalogue of Microorganisms (GCM) 10K type strain sequencing project: providing services to taxonomists for standard genome sequencing and annotation.</title>
        <authorList>
            <consortium name="The Broad Institute Genomics Platform"/>
            <consortium name="The Broad Institute Genome Sequencing Center for Infectious Disease"/>
            <person name="Wu L."/>
            <person name="Ma J."/>
        </authorList>
    </citation>
    <scope>NUCLEOTIDE SEQUENCE [LARGE SCALE GENOMIC DNA]</scope>
    <source>
        <strain evidence="3">CCUG 55131</strain>
    </source>
</reference>